<organism evidence="16 17">
    <name type="scientific">Marinicauda pacifica</name>
    <dbReference type="NCBI Taxonomy" id="1133559"/>
    <lineage>
        <taxon>Bacteria</taxon>
        <taxon>Pseudomonadati</taxon>
        <taxon>Pseudomonadota</taxon>
        <taxon>Alphaproteobacteria</taxon>
        <taxon>Maricaulales</taxon>
        <taxon>Maricaulaceae</taxon>
        <taxon>Marinicauda</taxon>
    </lineage>
</organism>
<keyword evidence="9" id="KW-0862">Zinc</keyword>
<keyword evidence="3 13" id="KW-0639">Primosome</keyword>
<dbReference type="SMART" id="SM00400">
    <property type="entry name" value="ZnF_CHCC"/>
    <property type="match status" value="1"/>
</dbReference>
<dbReference type="InterPro" id="IPR037068">
    <property type="entry name" value="DNA_primase_core_N_sf"/>
</dbReference>
<evidence type="ECO:0000313" key="17">
    <source>
        <dbReference type="Proteomes" id="UP000305451"/>
    </source>
</evidence>
<dbReference type="GO" id="GO:0003677">
    <property type="term" value="F:DNA binding"/>
    <property type="evidence" value="ECO:0007669"/>
    <property type="project" value="UniProtKB-KW"/>
</dbReference>
<keyword evidence="12 13" id="KW-0804">Transcription</keyword>
<evidence type="ECO:0000256" key="14">
    <source>
        <dbReference type="SAM" id="MobiDB-lite"/>
    </source>
</evidence>
<dbReference type="FunFam" id="3.90.980.10:FF:000001">
    <property type="entry name" value="DNA primase"/>
    <property type="match status" value="1"/>
</dbReference>
<keyword evidence="11 13" id="KW-0238">DNA-binding</keyword>
<dbReference type="GO" id="GO:0006269">
    <property type="term" value="P:DNA replication, synthesis of primer"/>
    <property type="evidence" value="ECO:0007669"/>
    <property type="project" value="UniProtKB-UniRule"/>
</dbReference>
<dbReference type="InterPro" id="IPR034151">
    <property type="entry name" value="TOPRIM_DnaG_bac"/>
</dbReference>
<evidence type="ECO:0000313" key="16">
    <source>
        <dbReference type="EMBL" id="TGY92803.1"/>
    </source>
</evidence>
<dbReference type="OrthoDB" id="9803773at2"/>
<keyword evidence="4 13" id="KW-0808">Transferase</keyword>
<keyword evidence="7" id="KW-0479">Metal-binding</keyword>
<dbReference type="Pfam" id="PF01807">
    <property type="entry name" value="Zn_ribbon_DnaG"/>
    <property type="match status" value="1"/>
</dbReference>
<comment type="cofactor">
    <cofactor evidence="1">
        <name>Zn(2+)</name>
        <dbReference type="ChEBI" id="CHEBI:29105"/>
    </cofactor>
</comment>
<evidence type="ECO:0000256" key="8">
    <source>
        <dbReference type="ARBA" id="ARBA00022771"/>
    </source>
</evidence>
<dbReference type="InterPro" id="IPR006295">
    <property type="entry name" value="DNA_primase_DnaG"/>
</dbReference>
<name>A0A4S2HAL7_9PROT</name>
<dbReference type="PANTHER" id="PTHR30313">
    <property type="entry name" value="DNA PRIMASE"/>
    <property type="match status" value="1"/>
</dbReference>
<evidence type="ECO:0000256" key="5">
    <source>
        <dbReference type="ARBA" id="ARBA00022695"/>
    </source>
</evidence>
<dbReference type="EC" id="2.7.7.101" evidence="13"/>
<reference evidence="16 17" key="1">
    <citation type="journal article" date="2013" name="Int. J. Syst. Evol. Microbiol.">
        <title>Marinicauda pacifica gen. nov., sp. nov., a prosthecate alphaproteobacterium of the family Hyphomonadaceae isolated from deep seawater.</title>
        <authorList>
            <person name="Zhang X.Y."/>
            <person name="Li G.W."/>
            <person name="Wang C.S."/>
            <person name="Zhang Y.J."/>
            <person name="Xu X.W."/>
            <person name="Li H."/>
            <person name="Liu A."/>
            <person name="Liu C."/>
            <person name="Xie B.B."/>
            <person name="Qin Q.L."/>
            <person name="Xu Z."/>
            <person name="Chen X.L."/>
            <person name="Zhou B.C."/>
            <person name="Zhang Y.Z."/>
        </authorList>
    </citation>
    <scope>NUCLEOTIDE SEQUENCE [LARGE SCALE GENOMIC DNA]</scope>
    <source>
        <strain evidence="16 17">P-1 km-3</strain>
    </source>
</reference>
<evidence type="ECO:0000256" key="3">
    <source>
        <dbReference type="ARBA" id="ARBA00022515"/>
    </source>
</evidence>
<dbReference type="CDD" id="cd03364">
    <property type="entry name" value="TOPRIM_DnaG_primases"/>
    <property type="match status" value="1"/>
</dbReference>
<evidence type="ECO:0000256" key="2">
    <source>
        <dbReference type="ARBA" id="ARBA00022478"/>
    </source>
</evidence>
<comment type="catalytic activity">
    <reaction evidence="13">
        <text>ssDNA + n NTP = ssDNA/pppN(pN)n-1 hybrid + (n-1) diphosphate.</text>
        <dbReference type="EC" id="2.7.7.101"/>
    </reaction>
</comment>
<dbReference type="Gene3D" id="3.90.580.10">
    <property type="entry name" value="Zinc finger, CHC2-type domain"/>
    <property type="match status" value="1"/>
</dbReference>
<comment type="function">
    <text evidence="13">RNA polymerase that catalyzes the synthesis of short RNA molecules used as primers for DNA polymerase during DNA replication.</text>
</comment>
<dbReference type="SUPFAM" id="SSF56731">
    <property type="entry name" value="DNA primase core"/>
    <property type="match status" value="1"/>
</dbReference>
<dbReference type="InterPro" id="IPR002694">
    <property type="entry name" value="Znf_CHC2"/>
</dbReference>
<dbReference type="Pfam" id="PF08275">
    <property type="entry name" value="DNAG_N"/>
    <property type="match status" value="1"/>
</dbReference>
<dbReference type="SUPFAM" id="SSF57783">
    <property type="entry name" value="Zinc beta-ribbon"/>
    <property type="match status" value="1"/>
</dbReference>
<dbReference type="GO" id="GO:0000428">
    <property type="term" value="C:DNA-directed RNA polymerase complex"/>
    <property type="evidence" value="ECO:0007669"/>
    <property type="project" value="UniProtKB-KW"/>
</dbReference>
<protein>
    <recommendedName>
        <fullName evidence="13">DNA primase</fullName>
        <ecNumber evidence="13">2.7.7.101</ecNumber>
    </recommendedName>
</protein>
<dbReference type="RefSeq" id="WP_135944313.1">
    <property type="nucleotide sequence ID" value="NZ_BMEI01000002.1"/>
</dbReference>
<keyword evidence="10" id="KW-0460">Magnesium</keyword>
<dbReference type="InterPro" id="IPR036977">
    <property type="entry name" value="DNA_primase_Znf_CHC2"/>
</dbReference>
<dbReference type="FunFam" id="3.90.580.10:FF:000001">
    <property type="entry name" value="DNA primase"/>
    <property type="match status" value="1"/>
</dbReference>
<keyword evidence="8" id="KW-0863">Zinc-finger</keyword>
<evidence type="ECO:0000256" key="11">
    <source>
        <dbReference type="ARBA" id="ARBA00023125"/>
    </source>
</evidence>
<dbReference type="AlphaFoldDB" id="A0A4S2HAL7"/>
<dbReference type="HAMAP" id="MF_00974">
    <property type="entry name" value="DNA_primase_DnaG"/>
    <property type="match status" value="1"/>
</dbReference>
<evidence type="ECO:0000256" key="10">
    <source>
        <dbReference type="ARBA" id="ARBA00022842"/>
    </source>
</evidence>
<proteinExistence type="inferred from homology"/>
<accession>A0A4S2HAL7</accession>
<dbReference type="EMBL" id="SRXV01000002">
    <property type="protein sequence ID" value="TGY92803.1"/>
    <property type="molecule type" value="Genomic_DNA"/>
</dbReference>
<keyword evidence="5 13" id="KW-0548">Nucleotidyltransferase</keyword>
<comment type="subunit">
    <text evidence="13">Monomer. Interacts with DnaB.</text>
</comment>
<keyword evidence="2 13" id="KW-0240">DNA-directed RNA polymerase</keyword>
<comment type="caution">
    <text evidence="16">The sequence shown here is derived from an EMBL/GenBank/DDBJ whole genome shotgun (WGS) entry which is preliminary data.</text>
</comment>
<evidence type="ECO:0000256" key="7">
    <source>
        <dbReference type="ARBA" id="ARBA00022723"/>
    </source>
</evidence>
<comment type="caution">
    <text evidence="13">Lacks conserved residue(s) required for the propagation of feature annotation.</text>
</comment>
<dbReference type="Pfam" id="PF13155">
    <property type="entry name" value="Toprim_2"/>
    <property type="match status" value="1"/>
</dbReference>
<evidence type="ECO:0000256" key="1">
    <source>
        <dbReference type="ARBA" id="ARBA00001947"/>
    </source>
</evidence>
<evidence type="ECO:0000256" key="6">
    <source>
        <dbReference type="ARBA" id="ARBA00022705"/>
    </source>
</evidence>
<dbReference type="PANTHER" id="PTHR30313:SF2">
    <property type="entry name" value="DNA PRIMASE"/>
    <property type="match status" value="1"/>
</dbReference>
<dbReference type="GO" id="GO:0008270">
    <property type="term" value="F:zinc ion binding"/>
    <property type="evidence" value="ECO:0007669"/>
    <property type="project" value="UniProtKB-KW"/>
</dbReference>
<sequence length="615" mass="67672">MSLPDGFIDEIKARVRPSDIIGRSVALKRQGREFVGLSPFKKERTPSFFVNDEKGFYHCFASQKHGDVISWLQETQGLSFMEAVEALASEAGLDMPKPDPDSARQEERKKSLVEWMEAAQGFFRRKLSGSDAGEARSYLQRRGLSGADCERFGIGYAPSSRRALKDFLTAEGARVEELVEVGLLIAPDDGGEAYDRFRDRIMFPIHDPRGRLVAFGGRALSKDARAKYLNSPETSLFHKGACLYRFPEARRFASDPKVKARGLIVAEGYMDVIAFARAGLGHAVAPLGTALTEDQLRLLWRAGGAPTVCLDGDSAGRRAAATAAERALPLLEAGRTLRFVFLPEGQDPDDMLRDRGAQALREAIAEPRPLVDVLWDREKSLEPLDDPDQRAGFRKRLRALTGKIQDGDLKAEYIAEFDRRLSDLFGAGFAGRRTQRQSNWRREKDPLAGPATASLKASRQGPRAGATARILLLAAIEWPSIAEGEAETLAELPLGPLDSLRDGVLDACSSEDLVRAGGLRSALVERGFGEVLQRLEADRGPMRAAMGGDQAAVDGRAEAWRALAASYMDKLTREVRQAEERERLEGVFEDGDSDEFKKVVAAMRRGRVNKRGGAR</sequence>
<keyword evidence="6 13" id="KW-0235">DNA replication</keyword>
<evidence type="ECO:0000256" key="13">
    <source>
        <dbReference type="HAMAP-Rule" id="MF_00974"/>
    </source>
</evidence>
<dbReference type="Proteomes" id="UP000305451">
    <property type="component" value="Unassembled WGS sequence"/>
</dbReference>
<dbReference type="SMART" id="SM00493">
    <property type="entry name" value="TOPRIM"/>
    <property type="match status" value="1"/>
</dbReference>
<evidence type="ECO:0000256" key="9">
    <source>
        <dbReference type="ARBA" id="ARBA00022833"/>
    </source>
</evidence>
<gene>
    <name evidence="13" type="primary">dnaG</name>
    <name evidence="16" type="ORF">E5162_06935</name>
</gene>
<evidence type="ECO:0000259" key="15">
    <source>
        <dbReference type="PROSITE" id="PS50880"/>
    </source>
</evidence>
<evidence type="ECO:0000256" key="4">
    <source>
        <dbReference type="ARBA" id="ARBA00022679"/>
    </source>
</evidence>
<feature type="domain" description="Toprim" evidence="15">
    <location>
        <begin position="261"/>
        <end position="343"/>
    </location>
</feature>
<dbReference type="GO" id="GO:1990077">
    <property type="term" value="C:primosome complex"/>
    <property type="evidence" value="ECO:0007669"/>
    <property type="project" value="UniProtKB-KW"/>
</dbReference>
<keyword evidence="17" id="KW-1185">Reference proteome</keyword>
<evidence type="ECO:0000256" key="12">
    <source>
        <dbReference type="ARBA" id="ARBA00023163"/>
    </source>
</evidence>
<dbReference type="GO" id="GO:0003899">
    <property type="term" value="F:DNA-directed RNA polymerase activity"/>
    <property type="evidence" value="ECO:0007669"/>
    <property type="project" value="UniProtKB-UniRule"/>
</dbReference>
<dbReference type="PROSITE" id="PS50880">
    <property type="entry name" value="TOPRIM"/>
    <property type="match status" value="1"/>
</dbReference>
<dbReference type="InterPro" id="IPR013264">
    <property type="entry name" value="DNAG_N"/>
</dbReference>
<dbReference type="NCBIfam" id="TIGR01391">
    <property type="entry name" value="dnaG"/>
    <property type="match status" value="1"/>
</dbReference>
<comment type="similarity">
    <text evidence="13">Belongs to the DnaG primase family.</text>
</comment>
<dbReference type="GO" id="GO:0005737">
    <property type="term" value="C:cytoplasm"/>
    <property type="evidence" value="ECO:0007669"/>
    <property type="project" value="TreeGrafter"/>
</dbReference>
<feature type="region of interest" description="Disordered" evidence="14">
    <location>
        <begin position="435"/>
        <end position="460"/>
    </location>
</feature>
<dbReference type="InterPro" id="IPR006171">
    <property type="entry name" value="TOPRIM_dom"/>
</dbReference>
<dbReference type="Gene3D" id="3.40.1360.10">
    <property type="match status" value="1"/>
</dbReference>
<dbReference type="InterPro" id="IPR030846">
    <property type="entry name" value="DnaG_bac"/>
</dbReference>
<dbReference type="Gene3D" id="3.90.980.10">
    <property type="entry name" value="DNA primase, catalytic core, N-terminal domain"/>
    <property type="match status" value="1"/>
</dbReference>
<dbReference type="InterPro" id="IPR050219">
    <property type="entry name" value="DnaG_primase"/>
</dbReference>